<accession>A0ABN9HGA2</accession>
<evidence type="ECO:0000256" key="1">
    <source>
        <dbReference type="SAM" id="MobiDB-lite"/>
    </source>
</evidence>
<feature type="compositionally biased region" description="Basic and acidic residues" evidence="1">
    <location>
        <begin position="1"/>
        <end position="11"/>
    </location>
</feature>
<dbReference type="Proteomes" id="UP001162483">
    <property type="component" value="Unassembled WGS sequence"/>
</dbReference>
<keyword evidence="3" id="KW-1185">Reference proteome</keyword>
<sequence>MSSNIHLEDISHTQSTNTPRVRSLMSGKMGLFLKNISHTQDRNTASPPCEISDVCKDWTSVKNISHTQDRNVASPLCEISDVYERLDFTEKNFPHSGQECGFSPV</sequence>
<protein>
    <submittedName>
        <fullName evidence="2">Uncharacterized protein</fullName>
    </submittedName>
</protein>
<gene>
    <name evidence="2" type="ORF">SPARVUS_LOCUS15855029</name>
</gene>
<evidence type="ECO:0000313" key="3">
    <source>
        <dbReference type="Proteomes" id="UP001162483"/>
    </source>
</evidence>
<comment type="caution">
    <text evidence="2">The sequence shown here is derived from an EMBL/GenBank/DDBJ whole genome shotgun (WGS) entry which is preliminary data.</text>
</comment>
<proteinExistence type="predicted"/>
<feature type="region of interest" description="Disordered" evidence="1">
    <location>
        <begin position="1"/>
        <end position="21"/>
    </location>
</feature>
<reference evidence="2" key="1">
    <citation type="submission" date="2023-05" db="EMBL/GenBank/DDBJ databases">
        <authorList>
            <person name="Stuckert A."/>
        </authorList>
    </citation>
    <scope>NUCLEOTIDE SEQUENCE</scope>
</reference>
<evidence type="ECO:0000313" key="2">
    <source>
        <dbReference type="EMBL" id="CAI9619597.1"/>
    </source>
</evidence>
<organism evidence="2 3">
    <name type="scientific">Staurois parvus</name>
    <dbReference type="NCBI Taxonomy" id="386267"/>
    <lineage>
        <taxon>Eukaryota</taxon>
        <taxon>Metazoa</taxon>
        <taxon>Chordata</taxon>
        <taxon>Craniata</taxon>
        <taxon>Vertebrata</taxon>
        <taxon>Euteleostomi</taxon>
        <taxon>Amphibia</taxon>
        <taxon>Batrachia</taxon>
        <taxon>Anura</taxon>
        <taxon>Neobatrachia</taxon>
        <taxon>Ranoidea</taxon>
        <taxon>Ranidae</taxon>
        <taxon>Staurois</taxon>
    </lineage>
</organism>
<dbReference type="EMBL" id="CATNWA010020710">
    <property type="protein sequence ID" value="CAI9619597.1"/>
    <property type="molecule type" value="Genomic_DNA"/>
</dbReference>
<name>A0ABN9HGA2_9NEOB</name>